<evidence type="ECO:0000256" key="2">
    <source>
        <dbReference type="ARBA" id="ARBA00023163"/>
    </source>
</evidence>
<keyword evidence="5" id="KW-1185">Reference proteome</keyword>
<dbReference type="InterPro" id="IPR036388">
    <property type="entry name" value="WH-like_DNA-bd_sf"/>
</dbReference>
<feature type="domain" description="HTH deoR-type" evidence="3">
    <location>
        <begin position="4"/>
        <end position="69"/>
    </location>
</feature>
<dbReference type="PROSITE" id="PS51000">
    <property type="entry name" value="HTH_DEOR_2"/>
    <property type="match status" value="1"/>
</dbReference>
<protein>
    <recommendedName>
        <fullName evidence="3">HTH deoR-type domain-containing protein</fullName>
    </recommendedName>
</protein>
<dbReference type="RefSeq" id="WP_151754768.1">
    <property type="nucleotide sequence ID" value="NZ_BKZW01000001.1"/>
</dbReference>
<keyword evidence="1" id="KW-0805">Transcription regulation</keyword>
<sequence>MYHPTTRLLTILELLQTHLHLSGDELARRLEVEPRTVRRYIGMLQDMGMPIEGNRGPGGGYRLRAGFKLPPLLFTEDEATAVVLGLLGTSWLEIDFPAVSVEGALAKVYRVLPAKGRERLQAISTHMLLSPHQQESRPALSLLIELSTAIHEHRRIKFAYRSHHNQLTQREFEPYAVAGWKGHWYAVGYCMLRQEQRMFRLDRMQEVQLLTTEFVPNPNFDYQAYIIERLGTIPNRDGR</sequence>
<dbReference type="Proteomes" id="UP000326912">
    <property type="component" value="Unassembled WGS sequence"/>
</dbReference>
<dbReference type="AlphaFoldDB" id="A0A5J4KCR2"/>
<dbReference type="InterPro" id="IPR013196">
    <property type="entry name" value="HTH_11"/>
</dbReference>
<dbReference type="InterPro" id="IPR026881">
    <property type="entry name" value="WYL_dom"/>
</dbReference>
<comment type="caution">
    <text evidence="4">The sequence shown here is derived from an EMBL/GenBank/DDBJ whole genome shotgun (WGS) entry which is preliminary data.</text>
</comment>
<proteinExistence type="predicted"/>
<dbReference type="InterPro" id="IPR001034">
    <property type="entry name" value="DeoR_HTH"/>
</dbReference>
<dbReference type="PROSITE" id="PS52050">
    <property type="entry name" value="WYL"/>
    <property type="match status" value="1"/>
</dbReference>
<evidence type="ECO:0000313" key="4">
    <source>
        <dbReference type="EMBL" id="GER86674.1"/>
    </source>
</evidence>
<dbReference type="PANTHER" id="PTHR34580:SF3">
    <property type="entry name" value="PROTEIN PAFB"/>
    <property type="match status" value="1"/>
</dbReference>
<dbReference type="PANTHER" id="PTHR34580">
    <property type="match status" value="1"/>
</dbReference>
<dbReference type="Pfam" id="PF08279">
    <property type="entry name" value="HTH_11"/>
    <property type="match status" value="1"/>
</dbReference>
<dbReference type="Pfam" id="PF13280">
    <property type="entry name" value="WYL"/>
    <property type="match status" value="1"/>
</dbReference>
<evidence type="ECO:0000259" key="3">
    <source>
        <dbReference type="PROSITE" id="PS51000"/>
    </source>
</evidence>
<gene>
    <name evidence="4" type="ORF">KDW_08360</name>
</gene>
<dbReference type="EMBL" id="BKZW01000001">
    <property type="protein sequence ID" value="GER86674.1"/>
    <property type="molecule type" value="Genomic_DNA"/>
</dbReference>
<name>A0A5J4KCR2_9CHLR</name>
<accession>A0A5J4KCR2</accession>
<keyword evidence="2" id="KW-0804">Transcription</keyword>
<dbReference type="SUPFAM" id="SSF46785">
    <property type="entry name" value="Winged helix' DNA-binding domain"/>
    <property type="match status" value="1"/>
</dbReference>
<dbReference type="InterPro" id="IPR051534">
    <property type="entry name" value="CBASS_pafABC_assoc_protein"/>
</dbReference>
<dbReference type="Gene3D" id="1.10.10.10">
    <property type="entry name" value="Winged helix-like DNA-binding domain superfamily/Winged helix DNA-binding domain"/>
    <property type="match status" value="1"/>
</dbReference>
<dbReference type="InterPro" id="IPR036390">
    <property type="entry name" value="WH_DNA-bd_sf"/>
</dbReference>
<dbReference type="GO" id="GO:0003700">
    <property type="term" value="F:DNA-binding transcription factor activity"/>
    <property type="evidence" value="ECO:0007669"/>
    <property type="project" value="InterPro"/>
</dbReference>
<reference evidence="4 5" key="1">
    <citation type="submission" date="2019-10" db="EMBL/GenBank/DDBJ databases">
        <title>Dictyobacter vulcani sp. nov., within the class Ktedonobacteria, isolated from soil of volcanic Mt. Zao.</title>
        <authorList>
            <person name="Zheng Y."/>
            <person name="Wang C.M."/>
            <person name="Sakai Y."/>
            <person name="Abe K."/>
            <person name="Yokota A."/>
            <person name="Yabe S."/>
        </authorList>
    </citation>
    <scope>NUCLEOTIDE SEQUENCE [LARGE SCALE GENOMIC DNA]</scope>
    <source>
        <strain evidence="4 5">W12</strain>
    </source>
</reference>
<evidence type="ECO:0000313" key="5">
    <source>
        <dbReference type="Proteomes" id="UP000326912"/>
    </source>
</evidence>
<organism evidence="4 5">
    <name type="scientific">Dictyobacter vulcani</name>
    <dbReference type="NCBI Taxonomy" id="2607529"/>
    <lineage>
        <taxon>Bacteria</taxon>
        <taxon>Bacillati</taxon>
        <taxon>Chloroflexota</taxon>
        <taxon>Ktedonobacteria</taxon>
        <taxon>Ktedonobacterales</taxon>
        <taxon>Dictyobacteraceae</taxon>
        <taxon>Dictyobacter</taxon>
    </lineage>
</organism>
<evidence type="ECO:0000256" key="1">
    <source>
        <dbReference type="ARBA" id="ARBA00023015"/>
    </source>
</evidence>